<evidence type="ECO:0000313" key="13">
    <source>
        <dbReference type="Proteomes" id="UP000715781"/>
    </source>
</evidence>
<comment type="subunit">
    <text evidence="10">Forms a complex with SecD. Part of the essential Sec protein translocation apparatus which comprises SecA, SecYEG and auxiliary proteins SecDF. Other proteins may also be involved.</text>
</comment>
<evidence type="ECO:0000256" key="9">
    <source>
        <dbReference type="ARBA" id="ARBA00023136"/>
    </source>
</evidence>
<dbReference type="GO" id="GO:0065002">
    <property type="term" value="P:intracellular protein transmembrane transport"/>
    <property type="evidence" value="ECO:0007669"/>
    <property type="project" value="UniProtKB-UniRule"/>
</dbReference>
<dbReference type="PANTHER" id="PTHR30081:SF8">
    <property type="entry name" value="PROTEIN TRANSLOCASE SUBUNIT SECF"/>
    <property type="match status" value="1"/>
</dbReference>
<comment type="caution">
    <text evidence="12">The sequence shown here is derived from an EMBL/GenBank/DDBJ whole genome shotgun (WGS) entry which is preliminary data.</text>
</comment>
<dbReference type="Gene3D" id="1.20.1640.10">
    <property type="entry name" value="Multidrug efflux transporter AcrB transmembrane domain"/>
    <property type="match status" value="1"/>
</dbReference>
<reference evidence="12" key="1">
    <citation type="submission" date="2021-05" db="EMBL/GenBank/DDBJ databases">
        <authorList>
            <person name="Pietrasiak N."/>
            <person name="Ward R."/>
            <person name="Stajich J.E."/>
            <person name="Kurbessoian T."/>
        </authorList>
    </citation>
    <scope>NUCLEOTIDE SEQUENCE</scope>
    <source>
        <strain evidence="12">JT2-VF2</strain>
    </source>
</reference>
<evidence type="ECO:0000256" key="7">
    <source>
        <dbReference type="ARBA" id="ARBA00022989"/>
    </source>
</evidence>
<evidence type="ECO:0000256" key="1">
    <source>
        <dbReference type="ARBA" id="ARBA00004651"/>
    </source>
</evidence>
<dbReference type="SUPFAM" id="SSF82866">
    <property type="entry name" value="Multidrug efflux transporter AcrB transmembrane domain"/>
    <property type="match status" value="1"/>
</dbReference>
<dbReference type="GO" id="GO:0043952">
    <property type="term" value="P:protein transport by the Sec complex"/>
    <property type="evidence" value="ECO:0007669"/>
    <property type="project" value="UniProtKB-UniRule"/>
</dbReference>
<feature type="transmembrane region" description="Helical" evidence="10">
    <location>
        <begin position="256"/>
        <end position="274"/>
    </location>
</feature>
<keyword evidence="3 10" id="KW-1003">Cell membrane</keyword>
<comment type="function">
    <text evidence="10">Probably participates in protein translocation into and across both the cytoplasmic and thylakoid membranes in cyanobacterial cells.</text>
</comment>
<evidence type="ECO:0000259" key="11">
    <source>
        <dbReference type="Pfam" id="PF02355"/>
    </source>
</evidence>
<dbReference type="InterPro" id="IPR022645">
    <property type="entry name" value="SecD/SecF_bac"/>
</dbReference>
<comment type="function">
    <text evidence="10">Part of the Sec protein translocase complex. Interacts with the SecYEG preprotein conducting channel. SecDF uses the proton motive force (PMF) to complete protein translocation after the ATP-dependent function of SecA.</text>
</comment>
<dbReference type="PANTHER" id="PTHR30081">
    <property type="entry name" value="PROTEIN-EXPORT MEMBRANE PROTEIN SEC"/>
    <property type="match status" value="1"/>
</dbReference>
<feature type="transmembrane region" description="Helical" evidence="10">
    <location>
        <begin position="145"/>
        <end position="166"/>
    </location>
</feature>
<evidence type="ECO:0000256" key="10">
    <source>
        <dbReference type="HAMAP-Rule" id="MF_01464"/>
    </source>
</evidence>
<dbReference type="PRINTS" id="PR01755">
    <property type="entry name" value="SECFTRNLCASE"/>
</dbReference>
<dbReference type="GO" id="GO:0006605">
    <property type="term" value="P:protein targeting"/>
    <property type="evidence" value="ECO:0007669"/>
    <property type="project" value="UniProtKB-UniRule"/>
</dbReference>
<dbReference type="InterPro" id="IPR055344">
    <property type="entry name" value="SecD_SecF_C_bact"/>
</dbReference>
<comment type="similarity">
    <text evidence="10">Belongs to the SecD/SecF family. SecF subfamily.</text>
</comment>
<feature type="transmembrane region" description="Helical" evidence="10">
    <location>
        <begin position="173"/>
        <end position="198"/>
    </location>
</feature>
<keyword evidence="7 10" id="KW-1133">Transmembrane helix</keyword>
<sequence length="331" mass="35999">MKLSINKSRSLWWAISAAIVLAGIISMVISWQNPNIKAPLRPSLDFVGGTRLQLERDCTKPGNCDKPIDINVVREVARTQGLGDSSIQIVADKDTGAENGILIRTKTLDREQRTQLQSALSEKIGAFDEEKNQIDTVGPTLGRELFTSGVIALIVSFAGIIIYLAFRFQWDYAVFAIVALFHDVLITAGIFSILGLVLGTEVDSLFIVALLTITGFSVNDTVVIYDRIRETLKTNPNRPIADIVDDAVNQTLGRSINTTLTTMLPLFAILFFGGETLKNFALALIIGFTAGAYSSIFIASTLLSLWRERAGKSTVLVNAEAMDTSAGSHDT</sequence>
<feature type="transmembrane region" description="Helical" evidence="10">
    <location>
        <begin position="204"/>
        <end position="225"/>
    </location>
</feature>
<keyword evidence="4" id="KW-0997">Cell inner membrane</keyword>
<keyword evidence="9 10" id="KW-0472">Membrane</keyword>
<dbReference type="InterPro" id="IPR022813">
    <property type="entry name" value="SecD/SecF_arch_bac"/>
</dbReference>
<gene>
    <name evidence="10 12" type="primary">secF</name>
    <name evidence="12" type="ORF">KME32_17860</name>
</gene>
<name>A0A951Q076_9NOST</name>
<organism evidence="12 13">
    <name type="scientific">Mojavia pulchra JT2-VF2</name>
    <dbReference type="NCBI Taxonomy" id="287848"/>
    <lineage>
        <taxon>Bacteria</taxon>
        <taxon>Bacillati</taxon>
        <taxon>Cyanobacteriota</taxon>
        <taxon>Cyanophyceae</taxon>
        <taxon>Nostocales</taxon>
        <taxon>Nostocaceae</taxon>
    </lineage>
</organism>
<dbReference type="EMBL" id="JAHHHN010000010">
    <property type="protein sequence ID" value="MBW4562973.1"/>
    <property type="molecule type" value="Genomic_DNA"/>
</dbReference>
<accession>A0A951Q076</accession>
<dbReference type="AlphaFoldDB" id="A0A951Q076"/>
<feature type="transmembrane region" description="Helical" evidence="10">
    <location>
        <begin position="12"/>
        <end position="31"/>
    </location>
</feature>
<dbReference type="HAMAP" id="MF_01464_B">
    <property type="entry name" value="SecF_B"/>
    <property type="match status" value="1"/>
</dbReference>
<dbReference type="GO" id="GO:0005886">
    <property type="term" value="C:plasma membrane"/>
    <property type="evidence" value="ECO:0007669"/>
    <property type="project" value="UniProtKB-SubCell"/>
</dbReference>
<keyword evidence="5 10" id="KW-0812">Transmembrane</keyword>
<evidence type="ECO:0000313" key="12">
    <source>
        <dbReference type="EMBL" id="MBW4562973.1"/>
    </source>
</evidence>
<keyword evidence="6 10" id="KW-0653">Protein transport</keyword>
<evidence type="ECO:0000256" key="4">
    <source>
        <dbReference type="ARBA" id="ARBA00022519"/>
    </source>
</evidence>
<reference evidence="12" key="2">
    <citation type="journal article" date="2022" name="Microbiol. Resour. Announc.">
        <title>Metagenome Sequencing to Explore Phylogenomics of Terrestrial Cyanobacteria.</title>
        <authorList>
            <person name="Ward R.D."/>
            <person name="Stajich J.E."/>
            <person name="Johansen J.R."/>
            <person name="Huntemann M."/>
            <person name="Clum A."/>
            <person name="Foster B."/>
            <person name="Foster B."/>
            <person name="Roux S."/>
            <person name="Palaniappan K."/>
            <person name="Varghese N."/>
            <person name="Mukherjee S."/>
            <person name="Reddy T.B.K."/>
            <person name="Daum C."/>
            <person name="Copeland A."/>
            <person name="Chen I.A."/>
            <person name="Ivanova N.N."/>
            <person name="Kyrpides N.C."/>
            <person name="Shapiro N."/>
            <person name="Eloe-Fadrosh E.A."/>
            <person name="Pietrasiak N."/>
        </authorList>
    </citation>
    <scope>NUCLEOTIDE SEQUENCE</scope>
    <source>
        <strain evidence="12">JT2-VF2</strain>
    </source>
</reference>
<evidence type="ECO:0000256" key="6">
    <source>
        <dbReference type="ARBA" id="ARBA00022927"/>
    </source>
</evidence>
<protein>
    <recommendedName>
        <fullName evidence="10">Protein-export membrane protein SecF</fullName>
    </recommendedName>
</protein>
<dbReference type="NCBIfam" id="TIGR00916">
    <property type="entry name" value="2A0604s01"/>
    <property type="match status" value="1"/>
</dbReference>
<feature type="transmembrane region" description="Helical" evidence="10">
    <location>
        <begin position="280"/>
        <end position="306"/>
    </location>
</feature>
<keyword evidence="2 10" id="KW-0813">Transport</keyword>
<feature type="domain" description="Protein export membrane protein SecD/SecF C-terminal" evidence="11">
    <location>
        <begin position="122"/>
        <end position="308"/>
    </location>
</feature>
<dbReference type="InterPro" id="IPR005665">
    <property type="entry name" value="SecF_bac"/>
</dbReference>
<evidence type="ECO:0000256" key="8">
    <source>
        <dbReference type="ARBA" id="ARBA00023010"/>
    </source>
</evidence>
<dbReference type="GO" id="GO:0015450">
    <property type="term" value="F:protein-transporting ATPase activity"/>
    <property type="evidence" value="ECO:0007669"/>
    <property type="project" value="InterPro"/>
</dbReference>
<keyword evidence="8 10" id="KW-0811">Translocation</keyword>
<proteinExistence type="inferred from homology"/>
<evidence type="ECO:0000256" key="5">
    <source>
        <dbReference type="ARBA" id="ARBA00022692"/>
    </source>
</evidence>
<dbReference type="InterPro" id="IPR048634">
    <property type="entry name" value="SecD_SecF_C"/>
</dbReference>
<dbReference type="Proteomes" id="UP000715781">
    <property type="component" value="Unassembled WGS sequence"/>
</dbReference>
<evidence type="ECO:0000256" key="3">
    <source>
        <dbReference type="ARBA" id="ARBA00022475"/>
    </source>
</evidence>
<dbReference type="NCBIfam" id="TIGR00966">
    <property type="entry name" value="transloc_SecF"/>
    <property type="match status" value="1"/>
</dbReference>
<dbReference type="Pfam" id="PF07549">
    <property type="entry name" value="Sec_GG"/>
    <property type="match status" value="1"/>
</dbReference>
<comment type="subcellular location">
    <subcellularLocation>
        <location evidence="1 10">Cell membrane</location>
        <topology evidence="1 10">Multi-pass membrane protein</topology>
    </subcellularLocation>
</comment>
<dbReference type="Pfam" id="PF02355">
    <property type="entry name" value="SecD_SecF_C"/>
    <property type="match status" value="1"/>
</dbReference>
<evidence type="ECO:0000256" key="2">
    <source>
        <dbReference type="ARBA" id="ARBA00022448"/>
    </source>
</evidence>
<dbReference type="InterPro" id="IPR022646">
    <property type="entry name" value="SecD/SecF_CS"/>
</dbReference>
<dbReference type="FunFam" id="1.20.1640.10:FF:000055">
    <property type="entry name" value="Protein-export membrane protein SecF"/>
    <property type="match status" value="1"/>
</dbReference>